<evidence type="ECO:0000256" key="1">
    <source>
        <dbReference type="SAM" id="MobiDB-lite"/>
    </source>
</evidence>
<organism evidence="2 3">
    <name type="scientific">Phyllostomus discolor</name>
    <name type="common">pale spear-nosed bat</name>
    <dbReference type="NCBI Taxonomy" id="89673"/>
    <lineage>
        <taxon>Eukaryota</taxon>
        <taxon>Metazoa</taxon>
        <taxon>Chordata</taxon>
        <taxon>Craniata</taxon>
        <taxon>Vertebrata</taxon>
        <taxon>Euteleostomi</taxon>
        <taxon>Mammalia</taxon>
        <taxon>Eutheria</taxon>
        <taxon>Laurasiatheria</taxon>
        <taxon>Chiroptera</taxon>
        <taxon>Yangochiroptera</taxon>
        <taxon>Phyllostomidae</taxon>
        <taxon>Phyllostominae</taxon>
        <taxon>Phyllostomus</taxon>
    </lineage>
</organism>
<reference evidence="2 3" key="1">
    <citation type="journal article" date="2020" name="Nature">
        <title>Six reference-quality genomes reveal evolution of bat adaptations.</title>
        <authorList>
            <person name="Jebb D."/>
            <person name="Huang Z."/>
            <person name="Pippel M."/>
            <person name="Hughes G.M."/>
            <person name="Lavrichenko K."/>
            <person name="Devanna P."/>
            <person name="Winkler S."/>
            <person name="Jermiin L.S."/>
            <person name="Skirmuntt E.C."/>
            <person name="Katzourakis A."/>
            <person name="Burkitt-Gray L."/>
            <person name="Ray D.A."/>
            <person name="Sullivan K.A.M."/>
            <person name="Roscito J.G."/>
            <person name="Kirilenko B.M."/>
            <person name="Davalos L.M."/>
            <person name="Corthals A.P."/>
            <person name="Power M.L."/>
            <person name="Jones G."/>
            <person name="Ransome R.D."/>
            <person name="Dechmann D.K.N."/>
            <person name="Locatelli A.G."/>
            <person name="Puechmaille S.J."/>
            <person name="Fedrigo O."/>
            <person name="Jarvis E.D."/>
            <person name="Hiller M."/>
            <person name="Vernes S.C."/>
            <person name="Myers E.W."/>
            <person name="Teeling E.C."/>
        </authorList>
    </citation>
    <scope>NUCLEOTIDE SEQUENCE [LARGE SCALE GENOMIC DNA]</scope>
    <source>
        <strain evidence="2">Bat1K_MPI-CBG_1</strain>
    </source>
</reference>
<comment type="caution">
    <text evidence="2">The sequence shown here is derived from an EMBL/GenBank/DDBJ whole genome shotgun (WGS) entry which is preliminary data.</text>
</comment>
<dbReference type="AlphaFoldDB" id="A0A834A7Z3"/>
<protein>
    <submittedName>
        <fullName evidence="2">Uncharacterized protein</fullName>
    </submittedName>
</protein>
<accession>A0A834A7Z3</accession>
<dbReference type="Proteomes" id="UP000664940">
    <property type="component" value="Unassembled WGS sequence"/>
</dbReference>
<evidence type="ECO:0000313" key="2">
    <source>
        <dbReference type="EMBL" id="KAF6109758.1"/>
    </source>
</evidence>
<sequence>MLQITVNPSLARGPHSGPIHGQHPWACLYPESHPPVTSISVDCRLPNTDFFQLPLSSPPAIAPKIHHLFQGSSHLPLRPHFPVYWAQISHPKGPQIPATLRAYHMLTGTDDQFAPSLLSSNPGTHPPLHSQLMTLPPTSPDNRSHGKKTP</sequence>
<dbReference type="EMBL" id="JABVXQ010000005">
    <property type="protein sequence ID" value="KAF6109758.1"/>
    <property type="molecule type" value="Genomic_DNA"/>
</dbReference>
<evidence type="ECO:0000313" key="3">
    <source>
        <dbReference type="Proteomes" id="UP000664940"/>
    </source>
</evidence>
<feature type="region of interest" description="Disordered" evidence="1">
    <location>
        <begin position="114"/>
        <end position="150"/>
    </location>
</feature>
<name>A0A834A7Z3_9CHIR</name>
<proteinExistence type="predicted"/>
<gene>
    <name evidence="2" type="ORF">HJG60_010961</name>
</gene>